<proteinExistence type="predicted"/>
<keyword evidence="4" id="KW-1185">Reference proteome</keyword>
<dbReference type="KEGG" id="hmn:HM131_18115"/>
<keyword evidence="1" id="KW-1133">Transmembrane helix</keyword>
<gene>
    <name evidence="3" type="ORF">HM131_18115</name>
</gene>
<evidence type="ECO:0000259" key="2">
    <source>
        <dbReference type="Pfam" id="PF13386"/>
    </source>
</evidence>
<dbReference type="STRING" id="402384.HM131_18115"/>
<feature type="transmembrane region" description="Helical" evidence="1">
    <location>
        <begin position="225"/>
        <end position="242"/>
    </location>
</feature>
<reference evidence="3 4" key="1">
    <citation type="submission" date="2017-04" db="EMBL/GenBank/DDBJ databases">
        <title>The whole genome sequencing and assembly of Halobacillus mangrovi strain.</title>
        <authorList>
            <person name="Lee S.-J."/>
            <person name="Park M.-K."/>
            <person name="Kim J.-Y."/>
            <person name="Lee Y.-J."/>
            <person name="Yi H."/>
            <person name="Bahn Y.-S."/>
            <person name="Kim J.F."/>
            <person name="Lee D.-W."/>
        </authorList>
    </citation>
    <scope>NUCLEOTIDE SEQUENCE [LARGE SCALE GENOMIC DNA]</scope>
    <source>
        <strain evidence="3 4">KTB 131</strain>
    </source>
</reference>
<feature type="domain" description="Urease accessory protein UreH-like transmembrane" evidence="2">
    <location>
        <begin position="31"/>
        <end position="235"/>
    </location>
</feature>
<dbReference type="InterPro" id="IPR039447">
    <property type="entry name" value="UreH-like_TM_dom"/>
</dbReference>
<feature type="transmembrane region" description="Helical" evidence="1">
    <location>
        <begin position="28"/>
        <end position="55"/>
    </location>
</feature>
<dbReference type="Proteomes" id="UP000192527">
    <property type="component" value="Chromosome"/>
</dbReference>
<feature type="transmembrane region" description="Helical" evidence="1">
    <location>
        <begin position="109"/>
        <end position="128"/>
    </location>
</feature>
<feature type="transmembrane region" description="Helical" evidence="1">
    <location>
        <begin position="67"/>
        <end position="89"/>
    </location>
</feature>
<dbReference type="RefSeq" id="WP_085031098.1">
    <property type="nucleotide sequence ID" value="NZ_CP020772.1"/>
</dbReference>
<sequence>MYQFFSQISNFFSQPFFNLANQWEGVPFLSALLLGLVGAAAPCQFTGNLGAITIYGNRSLQENIPWLHIFLFILGKIAVFSSLGAVVWIFGKEFYGYFTMYVPFIRKLIGPLLILIGLFMIGLFHMRWNIKLGTVPERFLKDSKSGSFLMGISFTLAFCPTMFVLFFMTLMPVVLSTSYGVVLPSVFALGTSIPLLLSIFIIWYFGMGKMFMKRGRKLGGIVQKAAGWILVILGLLDTITYWS</sequence>
<organism evidence="3 4">
    <name type="scientific">Halobacillus mangrovi</name>
    <dbReference type="NCBI Taxonomy" id="402384"/>
    <lineage>
        <taxon>Bacteria</taxon>
        <taxon>Bacillati</taxon>
        <taxon>Bacillota</taxon>
        <taxon>Bacilli</taxon>
        <taxon>Bacillales</taxon>
        <taxon>Bacillaceae</taxon>
        <taxon>Halobacillus</taxon>
    </lineage>
</organism>
<dbReference type="OrthoDB" id="43562at2"/>
<keyword evidence="1" id="KW-0812">Transmembrane</keyword>
<dbReference type="EMBL" id="CP020772">
    <property type="protein sequence ID" value="ARI78639.1"/>
    <property type="molecule type" value="Genomic_DNA"/>
</dbReference>
<evidence type="ECO:0000256" key="1">
    <source>
        <dbReference type="SAM" id="Phobius"/>
    </source>
</evidence>
<evidence type="ECO:0000313" key="3">
    <source>
        <dbReference type="EMBL" id="ARI78639.1"/>
    </source>
</evidence>
<dbReference type="Pfam" id="PF13386">
    <property type="entry name" value="DsbD_2"/>
    <property type="match status" value="1"/>
</dbReference>
<evidence type="ECO:0000313" key="4">
    <source>
        <dbReference type="Proteomes" id="UP000192527"/>
    </source>
</evidence>
<name>A0A1W5ZZF0_9BACI</name>
<feature type="transmembrane region" description="Helical" evidence="1">
    <location>
        <begin position="181"/>
        <end position="205"/>
    </location>
</feature>
<accession>A0A1W5ZZF0</accession>
<feature type="transmembrane region" description="Helical" evidence="1">
    <location>
        <begin position="148"/>
        <end position="175"/>
    </location>
</feature>
<keyword evidence="1" id="KW-0472">Membrane</keyword>
<protein>
    <submittedName>
        <fullName evidence="3">Cytochrome C biosynthesis protein</fullName>
    </submittedName>
</protein>
<dbReference type="AlphaFoldDB" id="A0A1W5ZZF0"/>